<keyword evidence="3" id="KW-0813">Transport</keyword>
<dbReference type="eggNOG" id="KOG4121">
    <property type="taxonomic scope" value="Eukaryota"/>
</dbReference>
<dbReference type="EMBL" id="HE806320">
    <property type="protein sequence ID" value="CCH61149.1"/>
    <property type="molecule type" value="Genomic_DNA"/>
</dbReference>
<dbReference type="GO" id="GO:0034398">
    <property type="term" value="P:telomere tethering at nuclear periphery"/>
    <property type="evidence" value="ECO:0007669"/>
    <property type="project" value="EnsemblFungi"/>
</dbReference>
<dbReference type="GO" id="GO:0016973">
    <property type="term" value="P:poly(A)+ mRNA export from nucleus"/>
    <property type="evidence" value="ECO:0007669"/>
    <property type="project" value="EnsemblFungi"/>
</dbReference>
<evidence type="ECO:0000256" key="4">
    <source>
        <dbReference type="ARBA" id="ARBA00023242"/>
    </source>
</evidence>
<dbReference type="GO" id="GO:0000122">
    <property type="term" value="P:negative regulation of transcription by RNA polymerase II"/>
    <property type="evidence" value="ECO:0007669"/>
    <property type="project" value="EnsemblFungi"/>
</dbReference>
<dbReference type="GO" id="GO:0006302">
    <property type="term" value="P:double-strand break repair"/>
    <property type="evidence" value="ECO:0007669"/>
    <property type="project" value="EnsemblFungi"/>
</dbReference>
<feature type="domain" description="Nucleoporin Nup133/Nup155-like N-terminal" evidence="5">
    <location>
        <begin position="61"/>
        <end position="498"/>
    </location>
</feature>
<dbReference type="GO" id="GO:0000781">
    <property type="term" value="C:chromosome, telomeric region"/>
    <property type="evidence" value="ECO:0007669"/>
    <property type="project" value="GOC"/>
</dbReference>
<evidence type="ECO:0000313" key="7">
    <source>
        <dbReference type="Proteomes" id="UP000002866"/>
    </source>
</evidence>
<dbReference type="InterPro" id="IPR014908">
    <property type="entry name" value="Nucleoporin_Nup133/Nup155_N"/>
</dbReference>
<keyword evidence="4" id="KW-0539">Nucleus</keyword>
<evidence type="ECO:0000256" key="2">
    <source>
        <dbReference type="ARBA" id="ARBA00005569"/>
    </source>
</evidence>
<dbReference type="AlphaFoldDB" id="I2H447"/>
<dbReference type="GO" id="GO:0000973">
    <property type="term" value="P:post-transcriptional tethering of RNA polymerase II gene DNA at nuclear periphery"/>
    <property type="evidence" value="ECO:0007669"/>
    <property type="project" value="EnsemblFungi"/>
</dbReference>
<dbReference type="RefSeq" id="XP_004180668.1">
    <property type="nucleotide sequence ID" value="XM_004180620.1"/>
</dbReference>
<dbReference type="GO" id="GO:0006409">
    <property type="term" value="P:tRNA export from nucleus"/>
    <property type="evidence" value="ECO:0007669"/>
    <property type="project" value="EnsemblFungi"/>
</dbReference>
<dbReference type="FunCoup" id="I2H447">
    <property type="interactions" value="162"/>
</dbReference>
<evidence type="ECO:0000256" key="3">
    <source>
        <dbReference type="ARBA" id="ARBA00022448"/>
    </source>
</evidence>
<dbReference type="OrthoDB" id="103454at2759"/>
<dbReference type="InParanoid" id="I2H447"/>
<protein>
    <recommendedName>
        <fullName evidence="5">Nucleoporin Nup133/Nup155-like N-terminal domain-containing protein</fullName>
    </recommendedName>
</protein>
<dbReference type="Pfam" id="PF08801">
    <property type="entry name" value="Nucleoporin_N"/>
    <property type="match status" value="1"/>
</dbReference>
<comment type="subcellular location">
    <subcellularLocation>
        <location evidence="1">Nucleus</location>
    </subcellularLocation>
</comment>
<evidence type="ECO:0000313" key="6">
    <source>
        <dbReference type="EMBL" id="CCH61149.1"/>
    </source>
</evidence>
<dbReference type="InterPro" id="IPR037624">
    <property type="entry name" value="Nup133-like"/>
</dbReference>
<organism evidence="6 7">
    <name type="scientific">Henningerozyma blattae (strain ATCC 34711 / CBS 6284 / DSM 70876 / NBRC 10599 / NRRL Y-10934 / UCD 77-7)</name>
    <name type="common">Yeast</name>
    <name type="synonym">Tetrapisispora blattae</name>
    <dbReference type="NCBI Taxonomy" id="1071380"/>
    <lineage>
        <taxon>Eukaryota</taxon>
        <taxon>Fungi</taxon>
        <taxon>Dikarya</taxon>
        <taxon>Ascomycota</taxon>
        <taxon>Saccharomycotina</taxon>
        <taxon>Saccharomycetes</taxon>
        <taxon>Saccharomycetales</taxon>
        <taxon>Saccharomycetaceae</taxon>
        <taxon>Henningerozyma</taxon>
    </lineage>
</organism>
<dbReference type="Proteomes" id="UP000002866">
    <property type="component" value="Chromosome 5"/>
</dbReference>
<dbReference type="HOGENOM" id="CLU_274661_0_0_1"/>
<dbReference type="GO" id="GO:0017056">
    <property type="term" value="F:structural constituent of nuclear pore"/>
    <property type="evidence" value="ECO:0007669"/>
    <property type="project" value="EnsemblFungi"/>
</dbReference>
<dbReference type="Gene3D" id="1.20.58.1380">
    <property type="match status" value="1"/>
</dbReference>
<dbReference type="OMA" id="HVATLLW"/>
<comment type="similarity">
    <text evidence="2">Belongs to the nucleoporin Nup133 family.</text>
</comment>
<accession>I2H447</accession>
<dbReference type="GO" id="GO:0031080">
    <property type="term" value="C:nuclear pore outer ring"/>
    <property type="evidence" value="ECO:0007669"/>
    <property type="project" value="EnsemblFungi"/>
</dbReference>
<dbReference type="GO" id="GO:0030466">
    <property type="term" value="P:silent mating-type cassette heterochromatin formation"/>
    <property type="evidence" value="ECO:0007669"/>
    <property type="project" value="EnsemblFungi"/>
</dbReference>
<dbReference type="GeneID" id="14496275"/>
<dbReference type="PANTHER" id="PTHR13405:SF11">
    <property type="entry name" value="NUCLEAR PORE COMPLEX PROTEIN NUP133"/>
    <property type="match status" value="1"/>
</dbReference>
<dbReference type="Gene3D" id="2.130.10.10">
    <property type="entry name" value="YVTN repeat-like/Quinoprotein amine dehydrogenase"/>
    <property type="match status" value="1"/>
</dbReference>
<dbReference type="InterPro" id="IPR015943">
    <property type="entry name" value="WD40/YVTN_repeat-like_dom_sf"/>
</dbReference>
<reference evidence="6 7" key="1">
    <citation type="journal article" date="2011" name="Proc. Natl. Acad. Sci. U.S.A.">
        <title>Evolutionary erosion of yeast sex chromosomes by mating-type switching accidents.</title>
        <authorList>
            <person name="Gordon J.L."/>
            <person name="Armisen D."/>
            <person name="Proux-Wera E."/>
            <person name="Oheigeartaigh S.S."/>
            <person name="Byrne K.P."/>
            <person name="Wolfe K.H."/>
        </authorList>
    </citation>
    <scope>NUCLEOTIDE SEQUENCE [LARGE SCALE GENOMIC DNA]</scope>
    <source>
        <strain evidence="7">ATCC 34711 / CBS 6284 / DSM 70876 / NBRC 10599 / NRRL Y-10934 / UCD 77-7</strain>
    </source>
</reference>
<evidence type="ECO:0000256" key="1">
    <source>
        <dbReference type="ARBA" id="ARBA00004123"/>
    </source>
</evidence>
<dbReference type="PANTHER" id="PTHR13405">
    <property type="entry name" value="NUCLEAR PORE COMPLEX PROTEIN NUP133"/>
    <property type="match status" value="1"/>
</dbReference>
<sequence>MTSTNSKPLFKLRTDITGIAKSRAKPLSVEEIPERNNNNTRSVVNDESHLFLGFDNSKLLTENEKFRIKQLPTELSSFQNNTSQQQLTAYRATIDPTCGKAFLNDNNDLYIWNLNSNEKNPNFAKIPLNNNNTIQEVNDNFTPPLCLFVCSATADDNFNANFIDGSLGTKPANSTTTGIVYFTQESQVVYYEDIESVNNLSAELSRTKAHVLDLRLKDNEKIASAISVEPAGTIISTTLGRVCFITLRDSMGKPNLRIAKQLMNPTRGLFSSFNFSFNTGGKKTKNNIISLRRGPILGKGETLVYITTSSGDLVTWQISLTSSNCFKRSHINIYTDIMDSLSSLYPFATSSLQILDSHPLFKDDSSIHLILSSISHYDDFGHEIFYYILSTVQINEKANSATIFSTYRLNTYTSSVLPTNPTLYVSASLQEEPSSVLSIFVIFDDVIVLLQMNSKIDSNFHLRRKFEDIIRFRKDIRIIGSGFGSDTLYLINNYMGVLKIELLPSSSLGIQSESSSSDLDQNIRFVKSHITQSIYFSKRMDDNPVDFNLPNNISLLPEEIENDLFLVSDELFYSTGKYIPPLMNSLQQHLAERINYYENLLLFIRFNFKYKVSPSSILNLIEKFEIMKCCQRFIKIITEQNNQFLSVWQRILNSHSISEEELIIHQLNRFPSLFSNFLKELIIENFSNTSLDHKNSLVDLINDCIFQNILEDCEKKLRYDLFELDNKELGTLLPWFINENNCQAINRLLFDYKFSLNKTNTSPDNATVEHINKQFLSLIKILYYFFNQSKLWFALHDKATSNNVDGNPLNALYEANHLLWNEILCELNLKDESLQITEFYGDLESLVHTLDKIDKEISQEIYIHYFDKFGYLFASTLFKYYIDNNGVNTGNTGTASNLSDLFYRFPDQQQFRIQFFNDYPQYANIKWIQQIMDNEYSAASNTLYSITTNDIGSNQNKITNVEDRQIYLNISKLSALADVNIGNSSAVTNNQVMALTKIQENLDIIDGQQYLYENIKIENIRMNEKYKGTELNEYFNDIVANIKTRTSITASKLIEFCTMLNDSDSFFYALKLIASCNYSLPFEVKLFLVSLVWRRCILLKSFDDTIINEDSDDAKIISMPLYKVLHRYFDEELYNADVQLPDCYLIVDESLMTSDYCKHVYTTAKTASELSGIQHTLKLEYQSLKNIPNLESKINATLGLANKNSGDKCVINYENYMLVTRR</sequence>
<gene>
    <name evidence="6" type="primary">TBLA0E00880</name>
    <name evidence="6" type="ORF">TBLA_0E00880</name>
</gene>
<dbReference type="GO" id="GO:0051664">
    <property type="term" value="P:nuclear pore localization"/>
    <property type="evidence" value="ECO:0007669"/>
    <property type="project" value="EnsemblFungi"/>
</dbReference>
<dbReference type="GO" id="GO:0006606">
    <property type="term" value="P:protein import into nucleus"/>
    <property type="evidence" value="ECO:0007669"/>
    <property type="project" value="EnsemblFungi"/>
</dbReference>
<keyword evidence="7" id="KW-1185">Reference proteome</keyword>
<dbReference type="STRING" id="1071380.I2H447"/>
<dbReference type="GO" id="GO:0031509">
    <property type="term" value="P:subtelomeric heterochromatin formation"/>
    <property type="evidence" value="ECO:0007669"/>
    <property type="project" value="EnsemblFungi"/>
</dbReference>
<dbReference type="GO" id="GO:0005829">
    <property type="term" value="C:cytosol"/>
    <property type="evidence" value="ECO:0007669"/>
    <property type="project" value="EnsemblFungi"/>
</dbReference>
<proteinExistence type="inferred from homology"/>
<name>I2H447_HENB6</name>
<dbReference type="KEGG" id="tbl:TBLA_0E00880"/>
<dbReference type="GO" id="GO:0045944">
    <property type="term" value="P:positive regulation of transcription by RNA polymerase II"/>
    <property type="evidence" value="ECO:0007669"/>
    <property type="project" value="EnsemblFungi"/>
</dbReference>
<dbReference type="SUPFAM" id="SSF117289">
    <property type="entry name" value="Nucleoporin domain"/>
    <property type="match status" value="1"/>
</dbReference>
<evidence type="ECO:0000259" key="5">
    <source>
        <dbReference type="Pfam" id="PF08801"/>
    </source>
</evidence>
<dbReference type="GO" id="GO:0031990">
    <property type="term" value="P:mRNA export from nucleus in response to heat stress"/>
    <property type="evidence" value="ECO:0007669"/>
    <property type="project" value="EnsemblFungi"/>
</dbReference>